<evidence type="ECO:0000313" key="3">
    <source>
        <dbReference type="Proteomes" id="UP001311232"/>
    </source>
</evidence>
<sequence length="1564" mass="179537">MSLLTDRRWIGWYTGMFSEKDGKVKCEDQVPYHRVGANTPRISDDELIRFIQDLREKDQQREEAESSSNETALDFRENQKRKLSILLTLGKTHMDNSLFYIVVTNKIQAEYLDSISFLVNMNLFCVFDFDPDSETTGLYCKYKEQKAVTPHFLHDYENNKRLGNSDLIDSLKLFDRVSWIYCNGRNNFPGEEVPSDENTWIKTRKKKMKKAVSLICNEILPRRSFVVVFLLMSDVQQPLVETFHEFYAEMNGHDCLAVIAESKENYKKWSSLAQVSCPISSLKEISIVDMPLSHVDATVQSIQLSKNQPERKLPVSNGGLCFLKSADEAMLDSLEIISVDQCDDTNLEIMSGDEIKETELYFYHGGKIKWINFWLADKQKCGVIIERDAYKEASEILDNVIHRRKDVRPIESLNIYHQPGSGGSTVARQMLWSRRTKVRCAVVKQSKEVTTVCEHAVKLREENENDKNNCLPVLLLLEDQNPDYIDNLRRHLGNVIAIKKINPPVLCFILLICNRSNDPEIMCRASPSQTVAVSHKLSHQEKSLFLQKIDQLKFQFEDLDFNFILTFVLMSKEFQPSYIKDFVKNLLDKIDHTSLITRLIRFVALLNWYVQDSYISVSHCEAYLGIALHVVGTRYHAFVDHLSDEAKLIFIHLRDSSTHIQLIRIIHPLVAKEILTQLSVNLPQSFIAMELINDDVLINHRFDRDQFLKVIRALFIRRNKKSRGDPEDTTFSPLIEKVRTERGGVQIAVDLMEAAFIALGKDAYVAQQLARLLYTNERFEEALQWAEQAKSLSPHDTFILDTLGQVYKRWFYHLYDTLEEKEPSPDRGVEIISIALKGISAFRASEKTPKKETVILNSSYYGEVDVGCRLLKFLSEVDVFSKTMGYLELMNYLLTDYIPSEVRTPWQRFHQQLKGLERSLRQALECISEDLSYFQTDISEEDEELDARDPEQVHKPREWLTRKSAVYAGFFCGMQEESDEAVKNLSTDTKNPGNILSPFQRQMRTYKLGGGNVTSILSLLYDKKPQRAGKKLEEIMNMYPENLTWKGIDETELANFIFCQIALNCILPGSSKLLSLKQLQDLSKRFKTKGTYMSSASALFLLSLLFWPENSEEVSSADVQILLLAIDALQRLCEQKIQYMSQRKSRIVTHFFLAKARGLNKIVHRSAIEKQIKGTLSERKLKWLGGEVWKTKEVVQQLKRIEGWTENENLYVQCGHKDSKIRVIPRYSGSLPHGNEKDSIDVEERDDFDSEDITGYSQKIQLNCYYTIYLYQGTSLTLIDSSLPSEAEPELRTYISRRLSKGALLGGMGNIATVELSLPEQAVGCYCCLLEQERLELDKYVQGLHSSLQTPELQNLETEVRPYLSRWYEESVMHIHRVVQLFQSCIGFLLHAALSHTHVEVINSDEITKADVSRFIKAASLQGLSQQDTTTASLCKAMSEDTQSDLIIDCSTSPPTLTNTVSNRFCDGWIQAFLNAAERCNPFLLRQILENFKLKAIQDMNSLKRFVRQAEMSHYALFRCCQFLQGCGNGDVLLQNARAEHSDLPEACNIIAVLDEFLKEQAQA</sequence>
<dbReference type="PANTHER" id="PTHR16155:SF3">
    <property type="entry name" value="STERILE ALPHA MOTIF DOMAIN-CONTAINING PROTEIN 9-LIKE"/>
    <property type="match status" value="1"/>
</dbReference>
<keyword evidence="3" id="KW-1185">Reference proteome</keyword>
<dbReference type="Gene3D" id="1.25.40.10">
    <property type="entry name" value="Tetratricopeptide repeat domain"/>
    <property type="match status" value="1"/>
</dbReference>
<reference evidence="2 3" key="1">
    <citation type="submission" date="2021-06" db="EMBL/GenBank/DDBJ databases">
        <authorList>
            <person name="Palmer J.M."/>
        </authorList>
    </citation>
    <scope>NUCLEOTIDE SEQUENCE [LARGE SCALE GENOMIC DNA]</scope>
    <source>
        <strain evidence="2 3">MEX-2019</strain>
        <tissue evidence="2">Muscle</tissue>
    </source>
</reference>
<dbReference type="Pfam" id="PF15053">
    <property type="entry name" value="Njmu-R1"/>
    <property type="match status" value="1"/>
</dbReference>
<accession>A0AAV9RHE0</accession>
<gene>
    <name evidence="2" type="ORF">CRENBAI_000638</name>
</gene>
<dbReference type="GO" id="GO:0005802">
    <property type="term" value="C:trans-Golgi network"/>
    <property type="evidence" value="ECO:0007669"/>
    <property type="project" value="InterPro"/>
</dbReference>
<comment type="caution">
    <text evidence="2">The sequence shown here is derived from an EMBL/GenBank/DDBJ whole genome shotgun (WGS) entry which is preliminary data.</text>
</comment>
<dbReference type="InterPro" id="IPR028280">
    <property type="entry name" value="Njmu-R1"/>
</dbReference>
<proteinExistence type="predicted"/>
<organism evidence="2 3">
    <name type="scientific">Crenichthys baileyi</name>
    <name type="common">White River springfish</name>
    <dbReference type="NCBI Taxonomy" id="28760"/>
    <lineage>
        <taxon>Eukaryota</taxon>
        <taxon>Metazoa</taxon>
        <taxon>Chordata</taxon>
        <taxon>Craniata</taxon>
        <taxon>Vertebrata</taxon>
        <taxon>Euteleostomi</taxon>
        <taxon>Actinopterygii</taxon>
        <taxon>Neopterygii</taxon>
        <taxon>Teleostei</taxon>
        <taxon>Neoteleostei</taxon>
        <taxon>Acanthomorphata</taxon>
        <taxon>Ovalentaria</taxon>
        <taxon>Atherinomorphae</taxon>
        <taxon>Cyprinodontiformes</taxon>
        <taxon>Goodeidae</taxon>
        <taxon>Crenichthys</taxon>
    </lineage>
</organism>
<dbReference type="InterPro" id="IPR019734">
    <property type="entry name" value="TPR_rpt"/>
</dbReference>
<dbReference type="SUPFAM" id="SSF48452">
    <property type="entry name" value="TPR-like"/>
    <property type="match status" value="1"/>
</dbReference>
<dbReference type="InterPro" id="IPR011990">
    <property type="entry name" value="TPR-like_helical_dom_sf"/>
</dbReference>
<feature type="repeat" description="TPR" evidence="1">
    <location>
        <begin position="763"/>
        <end position="796"/>
    </location>
</feature>
<evidence type="ECO:0000313" key="2">
    <source>
        <dbReference type="EMBL" id="KAK5608329.1"/>
    </source>
</evidence>
<dbReference type="Proteomes" id="UP001311232">
    <property type="component" value="Unassembled WGS sequence"/>
</dbReference>
<dbReference type="GO" id="GO:0099041">
    <property type="term" value="P:vesicle tethering to Golgi"/>
    <property type="evidence" value="ECO:0007669"/>
    <property type="project" value="InterPro"/>
</dbReference>
<evidence type="ECO:0000256" key="1">
    <source>
        <dbReference type="PROSITE-ProRule" id="PRU00339"/>
    </source>
</evidence>
<dbReference type="PANTHER" id="PTHR16155">
    <property type="entry name" value="DED DOMAIN-CONTAINING PROTEIN"/>
    <property type="match status" value="1"/>
</dbReference>
<name>A0AAV9RHE0_9TELE</name>
<dbReference type="PROSITE" id="PS50005">
    <property type="entry name" value="TPR"/>
    <property type="match status" value="1"/>
</dbReference>
<protein>
    <submittedName>
        <fullName evidence="2">Uncharacterized protein</fullName>
    </submittedName>
</protein>
<keyword evidence="1" id="KW-0802">TPR repeat</keyword>
<dbReference type="EMBL" id="JAHHUM010001824">
    <property type="protein sequence ID" value="KAK5608329.1"/>
    <property type="molecule type" value="Genomic_DNA"/>
</dbReference>